<organism evidence="1">
    <name type="scientific">termite gut metagenome</name>
    <dbReference type="NCBI Taxonomy" id="433724"/>
    <lineage>
        <taxon>unclassified sequences</taxon>
        <taxon>metagenomes</taxon>
        <taxon>organismal metagenomes</taxon>
    </lineage>
</organism>
<reference evidence="1" key="1">
    <citation type="submission" date="2019-03" db="EMBL/GenBank/DDBJ databases">
        <title>Single cell metagenomics reveals metabolic interactions within the superorganism composed of flagellate Streblomastix strix and complex community of Bacteroidetes bacteria on its surface.</title>
        <authorList>
            <person name="Treitli S.C."/>
            <person name="Kolisko M."/>
            <person name="Husnik F."/>
            <person name="Keeling P."/>
            <person name="Hampl V."/>
        </authorList>
    </citation>
    <scope>NUCLEOTIDE SEQUENCE</scope>
    <source>
        <strain evidence="1">STM</strain>
    </source>
</reference>
<dbReference type="AlphaFoldDB" id="A0A5J4RDX4"/>
<name>A0A5J4RDX4_9ZZZZ</name>
<proteinExistence type="predicted"/>
<gene>
    <name evidence="1" type="ORF">EZS27_020373</name>
</gene>
<evidence type="ECO:0000313" key="1">
    <source>
        <dbReference type="EMBL" id="KAA6330983.1"/>
    </source>
</evidence>
<dbReference type="EMBL" id="SNRY01001432">
    <property type="protein sequence ID" value="KAA6330983.1"/>
    <property type="molecule type" value="Genomic_DNA"/>
</dbReference>
<comment type="caution">
    <text evidence="1">The sequence shown here is derived from an EMBL/GenBank/DDBJ whole genome shotgun (WGS) entry which is preliminary data.</text>
</comment>
<accession>A0A5J4RDX4</accession>
<sequence length="90" mass="10417">MEKITMGNDELILYIRKQHPNCSHNTAYLGREIWEWIRDNANGKKTEENMPCLWGNNANNVGANDLPATATQFEFDRNKLSDLYDKLDSL</sequence>
<protein>
    <submittedName>
        <fullName evidence="1">Uncharacterized protein</fullName>
    </submittedName>
</protein>